<dbReference type="EMBL" id="CM037151">
    <property type="protein sequence ID" value="KAH7843780.1"/>
    <property type="molecule type" value="Genomic_DNA"/>
</dbReference>
<comment type="caution">
    <text evidence="1">The sequence shown here is derived from an EMBL/GenBank/DDBJ whole genome shotgun (WGS) entry which is preliminary data.</text>
</comment>
<evidence type="ECO:0000313" key="1">
    <source>
        <dbReference type="EMBL" id="KAH7843780.1"/>
    </source>
</evidence>
<organism evidence="1 2">
    <name type="scientific">Vaccinium darrowii</name>
    <dbReference type="NCBI Taxonomy" id="229202"/>
    <lineage>
        <taxon>Eukaryota</taxon>
        <taxon>Viridiplantae</taxon>
        <taxon>Streptophyta</taxon>
        <taxon>Embryophyta</taxon>
        <taxon>Tracheophyta</taxon>
        <taxon>Spermatophyta</taxon>
        <taxon>Magnoliopsida</taxon>
        <taxon>eudicotyledons</taxon>
        <taxon>Gunneridae</taxon>
        <taxon>Pentapetalae</taxon>
        <taxon>asterids</taxon>
        <taxon>Ericales</taxon>
        <taxon>Ericaceae</taxon>
        <taxon>Vaccinioideae</taxon>
        <taxon>Vaccinieae</taxon>
        <taxon>Vaccinium</taxon>
    </lineage>
</organism>
<accession>A0ACB7XTB2</accession>
<gene>
    <name evidence="1" type="ORF">Vadar_020694</name>
</gene>
<reference evidence="1 2" key="1">
    <citation type="journal article" date="2021" name="Hortic Res">
        <title>High-quality reference genome and annotation aids understanding of berry development for evergreen blueberry (Vaccinium darrowii).</title>
        <authorList>
            <person name="Yu J."/>
            <person name="Hulse-Kemp A.M."/>
            <person name="Babiker E."/>
            <person name="Staton M."/>
        </authorList>
    </citation>
    <scope>NUCLEOTIDE SEQUENCE [LARGE SCALE GENOMIC DNA]</scope>
    <source>
        <strain evidence="2">cv. NJ 8807/NJ 8810</strain>
        <tissue evidence="1">Young leaf</tissue>
    </source>
</reference>
<proteinExistence type="predicted"/>
<protein>
    <submittedName>
        <fullName evidence="1">Uncharacterized protein</fullName>
    </submittedName>
</protein>
<name>A0ACB7XTB2_9ERIC</name>
<keyword evidence="2" id="KW-1185">Reference proteome</keyword>
<evidence type="ECO:0000313" key="2">
    <source>
        <dbReference type="Proteomes" id="UP000828048"/>
    </source>
</evidence>
<sequence length="366" mass="41071">MNNPPGFVKEEFPGLGPLFSGEPSMARPIEGLHDVGPTPFLAKTYELVDDQNTNQVVAWSRGNNSFVIWDSMAFSVSILPKYFKHNNFSSFVRQLNTYGFRKVDPDRWEFAHEGFLRGQKQLLKNIRRRKTTNSQSQTSQGGLEPCVEVGTFGLDAEIDQLKCDKQVLMVEIVKLRQQQQNTRAYIAAMEERLSGTETKQRQMMGFLARAMQNPSFLQQWIQKNDVRKELEEEIRKKRRQPIDQGHHGNVGFEVLELGQGGEGGFDVKLGPRYNYGDSSGLNDLELEQLAGDIGGLSGIEEKMGEEYVGKEEEMGFGDNKAIGEGFWGDLLNGGIEEEMGLLGGDGEDEEDVDVFVEHLDFLGSSS</sequence>
<dbReference type="Proteomes" id="UP000828048">
    <property type="component" value="Chromosome 1"/>
</dbReference>